<dbReference type="InterPro" id="IPR000086">
    <property type="entry name" value="NUDIX_hydrolase_dom"/>
</dbReference>
<dbReference type="RefSeq" id="WP_089376561.1">
    <property type="nucleotide sequence ID" value="NZ_FZNX01000001.1"/>
</dbReference>
<comment type="cofactor">
    <cofactor evidence="1">
        <name>Mn(2+)</name>
        <dbReference type="ChEBI" id="CHEBI:29035"/>
    </cofactor>
</comment>
<dbReference type="Pfam" id="PF00293">
    <property type="entry name" value="NUDIX"/>
    <property type="match status" value="1"/>
</dbReference>
<dbReference type="CDD" id="cd03426">
    <property type="entry name" value="NUDIX_CoAse_Nudt7"/>
    <property type="match status" value="1"/>
</dbReference>
<evidence type="ECO:0000256" key="4">
    <source>
        <dbReference type="ARBA" id="ARBA00022801"/>
    </source>
</evidence>
<dbReference type="AlphaFoldDB" id="A0A238VCD5"/>
<evidence type="ECO:0000256" key="5">
    <source>
        <dbReference type="ARBA" id="ARBA00022842"/>
    </source>
</evidence>
<evidence type="ECO:0000313" key="9">
    <source>
        <dbReference type="Proteomes" id="UP000198412"/>
    </source>
</evidence>
<dbReference type="PANTHER" id="PTHR12992:SF11">
    <property type="entry name" value="MITOCHONDRIAL COENZYME A DIPHOSPHATASE NUDT8"/>
    <property type="match status" value="1"/>
</dbReference>
<evidence type="ECO:0000256" key="6">
    <source>
        <dbReference type="ARBA" id="ARBA00023211"/>
    </source>
</evidence>
<dbReference type="OrthoDB" id="9802805at2"/>
<reference evidence="9" key="1">
    <citation type="submission" date="2017-06" db="EMBL/GenBank/DDBJ databases">
        <authorList>
            <person name="Varghese N."/>
            <person name="Submissions S."/>
        </authorList>
    </citation>
    <scope>NUCLEOTIDE SEQUENCE [LARGE SCALE GENOMIC DNA]</scope>
    <source>
        <strain evidence="9">DSM 27993</strain>
    </source>
</reference>
<sequence>MEFSYFKKQITKLSNFEIGGLEAQFKLAPKIRKQYSEDIINSKSPKKAAVLVIFYPDSNGKLNFLLTHRASYNGTHSAQISFPGGKFDVKDKSLKYTALREANEEVGIKTNDVSIFKQMTDVYIPPSNFIVTPFLSYLEYTPQFIKNYEVEVLIEVTISDFLNDNAVTSTTLSTSYANKIEVPCFILNNYIVWGATAMMLSEIKELINKIK</sequence>
<keyword evidence="3" id="KW-0479">Metal-binding</keyword>
<keyword evidence="9" id="KW-1185">Reference proteome</keyword>
<feature type="domain" description="Nudix hydrolase" evidence="7">
    <location>
        <begin position="45"/>
        <end position="179"/>
    </location>
</feature>
<dbReference type="GO" id="GO:0046872">
    <property type="term" value="F:metal ion binding"/>
    <property type="evidence" value="ECO:0007669"/>
    <property type="project" value="UniProtKB-KW"/>
</dbReference>
<gene>
    <name evidence="8" type="ORF">SAMN04488111_0187</name>
</gene>
<evidence type="ECO:0000256" key="2">
    <source>
        <dbReference type="ARBA" id="ARBA00001946"/>
    </source>
</evidence>
<proteinExistence type="predicted"/>
<comment type="cofactor">
    <cofactor evidence="2">
        <name>Mg(2+)</name>
        <dbReference type="ChEBI" id="CHEBI:18420"/>
    </cofactor>
</comment>
<dbReference type="PANTHER" id="PTHR12992">
    <property type="entry name" value="NUDIX HYDROLASE"/>
    <property type="match status" value="1"/>
</dbReference>
<evidence type="ECO:0000256" key="3">
    <source>
        <dbReference type="ARBA" id="ARBA00022723"/>
    </source>
</evidence>
<dbReference type="EMBL" id="FZNX01000001">
    <property type="protein sequence ID" value="SNR31353.1"/>
    <property type="molecule type" value="Genomic_DNA"/>
</dbReference>
<dbReference type="InterPro" id="IPR045121">
    <property type="entry name" value="CoAse"/>
</dbReference>
<evidence type="ECO:0000256" key="1">
    <source>
        <dbReference type="ARBA" id="ARBA00001936"/>
    </source>
</evidence>
<accession>A0A238VCD5</accession>
<name>A0A238VCD5_9FLAO</name>
<keyword evidence="5" id="KW-0460">Magnesium</keyword>
<dbReference type="Proteomes" id="UP000198412">
    <property type="component" value="Unassembled WGS sequence"/>
</dbReference>
<dbReference type="GO" id="GO:0010945">
    <property type="term" value="F:coenzyme A diphosphatase activity"/>
    <property type="evidence" value="ECO:0007669"/>
    <property type="project" value="InterPro"/>
</dbReference>
<keyword evidence="4" id="KW-0378">Hydrolase</keyword>
<keyword evidence="6" id="KW-0464">Manganese</keyword>
<dbReference type="SUPFAM" id="SSF55811">
    <property type="entry name" value="Nudix"/>
    <property type="match status" value="1"/>
</dbReference>
<evidence type="ECO:0000313" key="8">
    <source>
        <dbReference type="EMBL" id="SNR31353.1"/>
    </source>
</evidence>
<dbReference type="PROSITE" id="PS51462">
    <property type="entry name" value="NUDIX"/>
    <property type="match status" value="1"/>
</dbReference>
<evidence type="ECO:0000259" key="7">
    <source>
        <dbReference type="PROSITE" id="PS51462"/>
    </source>
</evidence>
<dbReference type="Gene3D" id="3.90.79.10">
    <property type="entry name" value="Nucleoside Triphosphate Pyrophosphohydrolase"/>
    <property type="match status" value="1"/>
</dbReference>
<organism evidence="8 9">
    <name type="scientific">Lutibacter flavus</name>
    <dbReference type="NCBI Taxonomy" id="691689"/>
    <lineage>
        <taxon>Bacteria</taxon>
        <taxon>Pseudomonadati</taxon>
        <taxon>Bacteroidota</taxon>
        <taxon>Flavobacteriia</taxon>
        <taxon>Flavobacteriales</taxon>
        <taxon>Flavobacteriaceae</taxon>
        <taxon>Lutibacter</taxon>
    </lineage>
</organism>
<dbReference type="InterPro" id="IPR015797">
    <property type="entry name" value="NUDIX_hydrolase-like_dom_sf"/>
</dbReference>
<protein>
    <submittedName>
        <fullName evidence="8">NUDIX domain-containing protein</fullName>
    </submittedName>
</protein>